<reference evidence="2" key="1">
    <citation type="journal article" date="2021" name="PeerJ">
        <title>Extensive microbial diversity within the chicken gut microbiome revealed by metagenomics and culture.</title>
        <authorList>
            <person name="Gilroy R."/>
            <person name="Ravi A."/>
            <person name="Getino M."/>
            <person name="Pursley I."/>
            <person name="Horton D.L."/>
            <person name="Alikhan N.F."/>
            <person name="Baker D."/>
            <person name="Gharbi K."/>
            <person name="Hall N."/>
            <person name="Watson M."/>
            <person name="Adriaenssens E.M."/>
            <person name="Foster-Nyarko E."/>
            <person name="Jarju S."/>
            <person name="Secka A."/>
            <person name="Antonio M."/>
            <person name="Oren A."/>
            <person name="Chaudhuri R.R."/>
            <person name="La Ragione R."/>
            <person name="Hildebrand F."/>
            <person name="Pallen M.J."/>
        </authorList>
    </citation>
    <scope>NUCLEOTIDE SEQUENCE</scope>
    <source>
        <strain evidence="2">CHK175-13533</strain>
    </source>
</reference>
<evidence type="ECO:0000313" key="3">
    <source>
        <dbReference type="Proteomes" id="UP000700248"/>
    </source>
</evidence>
<sequence>MSLFRSLPPFRADVVGSYLRPAALKQARQAFEKGELSAGGLREEEDKAIRQSVHNQCNCGLHVVTDGEFRRTWWHFDFFDGLEGVERYDTDEGIQFSGVQTKSHNVRVVGKVKFGDHPMLKDFEFLKSLESGATPKMTIPSPSVLHFRGGRNVVSPDVYPDLNEFFDDLVQTYRDALAAFYAAGCRYLQLDDTVWAYLCSEEQKQIVRDRGDDPDQLAQTYADVLNRILEGKPDDLVIGLHVCRGNFRSTWISSGGYEPVAELLFGTVNVDVFFLEYDNDRSGDFRPLRFVKPGHQQVVLGLVTTKTGELEDKELIKARIQEATQYVPLEQICLSPQCGFSSTEEGNNITEAEQDAKLRFVVDIANEVWGTPNN</sequence>
<accession>A0A9D2VFR5</accession>
<dbReference type="Proteomes" id="UP000700248">
    <property type="component" value="Unassembled WGS sequence"/>
</dbReference>
<dbReference type="Pfam" id="PF01717">
    <property type="entry name" value="Meth_synt_2"/>
    <property type="match status" value="1"/>
</dbReference>
<dbReference type="EMBL" id="DYTQ01000057">
    <property type="protein sequence ID" value="HJH23862.1"/>
    <property type="molecule type" value="Genomic_DNA"/>
</dbReference>
<feature type="domain" description="Cobalamin-independent methionine synthase MetE C-terminal/archaeal" evidence="1">
    <location>
        <begin position="14"/>
        <end position="365"/>
    </location>
</feature>
<dbReference type="RefSeq" id="WP_276830548.1">
    <property type="nucleotide sequence ID" value="NZ_DYTQ01000057.1"/>
</dbReference>
<dbReference type="CDD" id="cd03311">
    <property type="entry name" value="CIMS_C_terminal_like"/>
    <property type="match status" value="1"/>
</dbReference>
<proteinExistence type="predicted"/>
<gene>
    <name evidence="2" type="ORF">K8U84_04835</name>
</gene>
<organism evidence="2 3">
    <name type="scientific">Paenalcaligenes hominis</name>
    <dbReference type="NCBI Taxonomy" id="643674"/>
    <lineage>
        <taxon>Bacteria</taxon>
        <taxon>Pseudomonadati</taxon>
        <taxon>Pseudomonadota</taxon>
        <taxon>Betaproteobacteria</taxon>
        <taxon>Burkholderiales</taxon>
        <taxon>Alcaligenaceae</taxon>
        <taxon>Paenalcaligenes</taxon>
    </lineage>
</organism>
<dbReference type="Gene3D" id="3.20.20.210">
    <property type="match status" value="1"/>
</dbReference>
<dbReference type="PANTHER" id="PTHR43844">
    <property type="entry name" value="METHIONINE SYNTHASE"/>
    <property type="match status" value="1"/>
</dbReference>
<dbReference type="GO" id="GO:0003871">
    <property type="term" value="F:5-methyltetrahydropteroyltriglutamate-homocysteine S-methyltransferase activity"/>
    <property type="evidence" value="ECO:0007669"/>
    <property type="project" value="InterPro"/>
</dbReference>
<dbReference type="SUPFAM" id="SSF51726">
    <property type="entry name" value="UROD/MetE-like"/>
    <property type="match status" value="1"/>
</dbReference>
<evidence type="ECO:0000259" key="1">
    <source>
        <dbReference type="Pfam" id="PF01717"/>
    </source>
</evidence>
<reference evidence="2" key="2">
    <citation type="submission" date="2021-09" db="EMBL/GenBank/DDBJ databases">
        <authorList>
            <person name="Gilroy R."/>
        </authorList>
    </citation>
    <scope>NUCLEOTIDE SEQUENCE</scope>
    <source>
        <strain evidence="2">CHK175-13533</strain>
    </source>
</reference>
<dbReference type="PANTHER" id="PTHR43844:SF1">
    <property type="entry name" value="METHIONINE SYNTHASE"/>
    <property type="match status" value="1"/>
</dbReference>
<dbReference type="InterPro" id="IPR038071">
    <property type="entry name" value="UROD/MetE-like_sf"/>
</dbReference>
<protein>
    <submittedName>
        <fullName evidence="2">Cobalamin-independent methionine synthase II family protein</fullName>
    </submittedName>
</protein>
<dbReference type="InterPro" id="IPR002629">
    <property type="entry name" value="Met_Synth_C/arc"/>
</dbReference>
<comment type="caution">
    <text evidence="2">The sequence shown here is derived from an EMBL/GenBank/DDBJ whole genome shotgun (WGS) entry which is preliminary data.</text>
</comment>
<dbReference type="GO" id="GO:0008270">
    <property type="term" value="F:zinc ion binding"/>
    <property type="evidence" value="ECO:0007669"/>
    <property type="project" value="InterPro"/>
</dbReference>
<dbReference type="GO" id="GO:0009086">
    <property type="term" value="P:methionine biosynthetic process"/>
    <property type="evidence" value="ECO:0007669"/>
    <property type="project" value="InterPro"/>
</dbReference>
<name>A0A9D2VFR5_9BURK</name>
<evidence type="ECO:0000313" key="2">
    <source>
        <dbReference type="EMBL" id="HJH23862.1"/>
    </source>
</evidence>
<dbReference type="NCBIfam" id="NF005085">
    <property type="entry name" value="PRK06520.1"/>
    <property type="match status" value="1"/>
</dbReference>
<dbReference type="AlphaFoldDB" id="A0A9D2VFR5"/>